<accession>A0ABT9IKT2</accession>
<keyword evidence="3" id="KW-1185">Reference proteome</keyword>
<dbReference type="RefSeq" id="WP_305994810.1">
    <property type="nucleotide sequence ID" value="NZ_JAVALS010000001.1"/>
</dbReference>
<reference evidence="2 3" key="1">
    <citation type="submission" date="2023-08" db="EMBL/GenBank/DDBJ databases">
        <title>Arthrobacter horti sp. nov., isolated from forest soil.</title>
        <authorList>
            <person name="Park M."/>
        </authorList>
    </citation>
    <scope>NUCLEOTIDE SEQUENCE [LARGE SCALE GENOMIC DNA]</scope>
    <source>
        <strain evidence="2 3">YJM1</strain>
    </source>
</reference>
<organism evidence="2 3">
    <name type="scientific">Arthrobacter horti</name>
    <dbReference type="NCBI Taxonomy" id="3068273"/>
    <lineage>
        <taxon>Bacteria</taxon>
        <taxon>Bacillati</taxon>
        <taxon>Actinomycetota</taxon>
        <taxon>Actinomycetes</taxon>
        <taxon>Micrococcales</taxon>
        <taxon>Micrococcaceae</taxon>
        <taxon>Arthrobacter</taxon>
    </lineage>
</organism>
<dbReference type="EMBL" id="JAVALS010000001">
    <property type="protein sequence ID" value="MDP5225769.1"/>
    <property type="molecule type" value="Genomic_DNA"/>
</dbReference>
<dbReference type="PROSITE" id="PS50943">
    <property type="entry name" value="HTH_CROC1"/>
    <property type="match status" value="1"/>
</dbReference>
<protein>
    <submittedName>
        <fullName evidence="2">Helix-turn-helix domain-containing protein</fullName>
    </submittedName>
</protein>
<dbReference type="SUPFAM" id="SSF47413">
    <property type="entry name" value="lambda repressor-like DNA-binding domains"/>
    <property type="match status" value="1"/>
</dbReference>
<comment type="caution">
    <text evidence="2">The sequence shown here is derived from an EMBL/GenBank/DDBJ whole genome shotgun (WGS) entry which is preliminary data.</text>
</comment>
<sequence>MTVIRTASDLGKAIRGARIQAGLSQAELARRAGLSRKFIGELESGKETAELGSALRVSEALGLTLRGPDLTPQAVLEDAADAVRGELSRGDADFALRIALDTFRSLESMAPSVLRKPRSTGDPRWDSLLAAGARIALRNSRAKPRWGSRLAEAWFPADDLGPVTDAYRRLTIRRTPKELADFNIFLNDKSLLSA</sequence>
<gene>
    <name evidence="2" type="ORF">Q9R02_01190</name>
</gene>
<dbReference type="Gene3D" id="1.10.260.40">
    <property type="entry name" value="lambda repressor-like DNA-binding domains"/>
    <property type="match status" value="1"/>
</dbReference>
<proteinExistence type="predicted"/>
<name>A0ABT9IKT2_9MICC</name>
<dbReference type="InterPro" id="IPR010982">
    <property type="entry name" value="Lambda_DNA-bd_dom_sf"/>
</dbReference>
<evidence type="ECO:0000313" key="3">
    <source>
        <dbReference type="Proteomes" id="UP001232725"/>
    </source>
</evidence>
<dbReference type="InterPro" id="IPR001387">
    <property type="entry name" value="Cro/C1-type_HTH"/>
</dbReference>
<dbReference type="CDD" id="cd00093">
    <property type="entry name" value="HTH_XRE"/>
    <property type="match status" value="1"/>
</dbReference>
<dbReference type="Pfam" id="PF01381">
    <property type="entry name" value="HTH_3"/>
    <property type="match status" value="1"/>
</dbReference>
<evidence type="ECO:0000313" key="2">
    <source>
        <dbReference type="EMBL" id="MDP5225769.1"/>
    </source>
</evidence>
<dbReference type="SMART" id="SM00530">
    <property type="entry name" value="HTH_XRE"/>
    <property type="match status" value="1"/>
</dbReference>
<evidence type="ECO:0000259" key="1">
    <source>
        <dbReference type="PROSITE" id="PS50943"/>
    </source>
</evidence>
<feature type="domain" description="HTH cro/C1-type" evidence="1">
    <location>
        <begin position="14"/>
        <end position="70"/>
    </location>
</feature>
<dbReference type="Proteomes" id="UP001232725">
    <property type="component" value="Unassembled WGS sequence"/>
</dbReference>